<keyword evidence="1 4" id="KW-0813">Transport</keyword>
<keyword evidence="3 4" id="KW-0653">Protein transport</keyword>
<organism evidence="8 9">
    <name type="scientific">Ceratopteris richardii</name>
    <name type="common">Triangle waterfern</name>
    <dbReference type="NCBI Taxonomy" id="49495"/>
    <lineage>
        <taxon>Eukaryota</taxon>
        <taxon>Viridiplantae</taxon>
        <taxon>Streptophyta</taxon>
        <taxon>Embryophyta</taxon>
        <taxon>Tracheophyta</taxon>
        <taxon>Polypodiopsida</taxon>
        <taxon>Polypodiidae</taxon>
        <taxon>Polypodiales</taxon>
        <taxon>Pteridineae</taxon>
        <taxon>Pteridaceae</taxon>
        <taxon>Parkerioideae</taxon>
        <taxon>Ceratopteris</taxon>
    </lineage>
</organism>
<evidence type="ECO:0000256" key="3">
    <source>
        <dbReference type="ARBA" id="ARBA00022927"/>
    </source>
</evidence>
<dbReference type="Pfam" id="PF20652">
    <property type="entry name" value="Sec8_C"/>
    <property type="match status" value="1"/>
</dbReference>
<sequence length="994" mass="109649">MMDAHMIQAELDEIDDVWKQARFDSLPHVVEILTSQIPEDAIHSLREQRDAIEDIVDDVVRAYHSGFNKAFHNYSQILKVFSDSTSSVSSLKADLDKAKELLGSRNKQLHQLWYRSVTLRHIISLLDQIENVSQVPSKIEKYIAEKQYYAAVQLYLQSTSLLDREGINGVGALQDVRSDLSKLRGALFFKIVDDLHLHLYNKGEYREDENSQTGDDMDGGTSDGIPVNGIAEDNVNKNTKHSRSGLPSWLTKATPNEFIEMISKSESPIHVKYLQTMVECLASLGKLAAAGAMLSQKLRSTIHDLITSEIKTRAAAIDASRPRLDQVLRTVVSGRIHASSFQGAPTSNGTILKGISGLVSSSMSTMSPVQAAAQDLLDSILNQISQVLENHVVVGESMEAKSLTCSDSSSPSRANGDLNWLAESDITRATGGYSLSFALTVLQSECQQLICDILRATPDAATADAAVQTARLASKLPRKDSSNGAVDEGLSFAFRFTDTVFSTSDGVRQAVSRRNPAGSQEGYGTGAVLAERGIYLIAAVYRPILQFTDKVSQLLPPKYSQLGNDGLQTFIENFVKDQFLPPVRVDYRNRVQDALASPAAFRPKSRPGASYEPSIENGRPVLQGPLAATRLANEVVSWAYPMPRYTSDFVEVAQALLERTLERCRAAYTEAVLGSLSSSIVGRPDFEQLMRQEPDSILLDSMQVQDLDKRSLEQVLDPDGLEVEMEINNLLLSYRPLKQEHLISDCNKLVLLAALSDSLEYVAVTIERLGQSTVGPSPGKGQEQAYHHRRTSSALTSSLGVLADKYQALSSECLRTLRIEIQLTALYHIQCMSGRNYMIDQDAEEPEDFVLSLSMQITRSDEELMPYIPSYNRKYIFGGICGLLCTYFIKVLTDMGTINIFGIRQVCQNCIGIEQALCALSSSDGNAIQQRLERVRTYYELLNLPFEALTAYVAEHHDVFTFSEFSGLLRVNVPGRELPADAVQLIGAALAPAM</sequence>
<gene>
    <name evidence="8" type="ORF">KP509_21G058500</name>
</gene>
<evidence type="ECO:0000256" key="1">
    <source>
        <dbReference type="ARBA" id="ARBA00022448"/>
    </source>
</evidence>
<evidence type="ECO:0000259" key="7">
    <source>
        <dbReference type="Pfam" id="PF20652"/>
    </source>
</evidence>
<feature type="region of interest" description="Disordered" evidence="5">
    <location>
        <begin position="598"/>
        <end position="617"/>
    </location>
</feature>
<dbReference type="InterPro" id="IPR007191">
    <property type="entry name" value="Sec8_exocyst_N"/>
</dbReference>
<evidence type="ECO:0000313" key="8">
    <source>
        <dbReference type="EMBL" id="KAH7315645.1"/>
    </source>
</evidence>
<dbReference type="AlphaFoldDB" id="A0A8T2SAC4"/>
<comment type="function">
    <text evidence="4">Component of the exocyst complex involved in the docking of exocytic vesicles with fusion sites on the plasma membrane.</text>
</comment>
<evidence type="ECO:0000256" key="4">
    <source>
        <dbReference type="RuleBase" id="RU367079"/>
    </source>
</evidence>
<dbReference type="GO" id="GO:0006904">
    <property type="term" value="P:vesicle docking involved in exocytosis"/>
    <property type="evidence" value="ECO:0007669"/>
    <property type="project" value="InterPro"/>
</dbReference>
<name>A0A8T2SAC4_CERRI</name>
<dbReference type="GO" id="GO:0006893">
    <property type="term" value="P:Golgi to plasma membrane transport"/>
    <property type="evidence" value="ECO:0007669"/>
    <property type="project" value="TreeGrafter"/>
</dbReference>
<feature type="domain" description="Exocyst complex component Sec8 N-terminal" evidence="6">
    <location>
        <begin position="7"/>
        <end position="141"/>
    </location>
</feature>
<evidence type="ECO:0000256" key="2">
    <source>
        <dbReference type="ARBA" id="ARBA00022483"/>
    </source>
</evidence>
<accession>A0A8T2SAC4</accession>
<dbReference type="GO" id="GO:0006612">
    <property type="term" value="P:protein targeting to membrane"/>
    <property type="evidence" value="ECO:0007669"/>
    <property type="project" value="UniProtKB-UniRule"/>
</dbReference>
<dbReference type="GO" id="GO:0015031">
    <property type="term" value="P:protein transport"/>
    <property type="evidence" value="ECO:0007669"/>
    <property type="project" value="UniProtKB-KW"/>
</dbReference>
<protein>
    <recommendedName>
        <fullName evidence="4">Exocyst complex component Sec8</fullName>
    </recommendedName>
</protein>
<dbReference type="GO" id="GO:0090522">
    <property type="term" value="P:vesicle tethering involved in exocytosis"/>
    <property type="evidence" value="ECO:0007669"/>
    <property type="project" value="UniProtKB-UniRule"/>
</dbReference>
<comment type="caution">
    <text evidence="8">The sequence shown here is derived from an EMBL/GenBank/DDBJ whole genome shotgun (WGS) entry which is preliminary data.</text>
</comment>
<dbReference type="OrthoDB" id="272977at2759"/>
<evidence type="ECO:0000313" key="9">
    <source>
        <dbReference type="Proteomes" id="UP000825935"/>
    </source>
</evidence>
<dbReference type="InterPro" id="IPR048630">
    <property type="entry name" value="Sec8_M"/>
</dbReference>
<evidence type="ECO:0000259" key="6">
    <source>
        <dbReference type="Pfam" id="PF04048"/>
    </source>
</evidence>
<dbReference type="GO" id="GO:0000145">
    <property type="term" value="C:exocyst"/>
    <property type="evidence" value="ECO:0007669"/>
    <property type="project" value="UniProtKB-UniRule"/>
</dbReference>
<feature type="domain" description="Exocyst complex component Sec8 middle helical bundle" evidence="7">
    <location>
        <begin position="272"/>
        <end position="499"/>
    </location>
</feature>
<evidence type="ECO:0000256" key="5">
    <source>
        <dbReference type="SAM" id="MobiDB-lite"/>
    </source>
</evidence>
<keyword evidence="2 4" id="KW-0268">Exocytosis</keyword>
<dbReference type="PANTHER" id="PTHR14146:SF0">
    <property type="entry name" value="EXOCYST COMPLEX COMPONENT 4"/>
    <property type="match status" value="1"/>
</dbReference>
<dbReference type="EMBL" id="CM035426">
    <property type="protein sequence ID" value="KAH7315645.1"/>
    <property type="molecule type" value="Genomic_DNA"/>
</dbReference>
<reference evidence="8" key="1">
    <citation type="submission" date="2021-08" db="EMBL/GenBank/DDBJ databases">
        <title>WGS assembly of Ceratopteris richardii.</title>
        <authorList>
            <person name="Marchant D.B."/>
            <person name="Chen G."/>
            <person name="Jenkins J."/>
            <person name="Shu S."/>
            <person name="Leebens-Mack J."/>
            <person name="Grimwood J."/>
            <person name="Schmutz J."/>
            <person name="Soltis P."/>
            <person name="Soltis D."/>
            <person name="Chen Z.-H."/>
        </authorList>
    </citation>
    <scope>NUCLEOTIDE SEQUENCE</scope>
    <source>
        <strain evidence="8">Whitten #5841</strain>
        <tissue evidence="8">Leaf</tissue>
    </source>
</reference>
<comment type="similarity">
    <text evidence="4">Belongs to the SEC8 family.</text>
</comment>
<keyword evidence="9" id="KW-1185">Reference proteome</keyword>
<proteinExistence type="inferred from homology"/>
<dbReference type="InterPro" id="IPR039682">
    <property type="entry name" value="Sec8/EXOC4"/>
</dbReference>
<dbReference type="Pfam" id="PF04048">
    <property type="entry name" value="Sec8_N"/>
    <property type="match status" value="1"/>
</dbReference>
<dbReference type="PANTHER" id="PTHR14146">
    <property type="entry name" value="EXOCYST COMPLEX COMPONENT 4"/>
    <property type="match status" value="1"/>
</dbReference>
<dbReference type="Proteomes" id="UP000825935">
    <property type="component" value="Chromosome 21"/>
</dbReference>